<dbReference type="EMBL" id="JAVREL010000001">
    <property type="protein sequence ID" value="MDT0341229.1"/>
    <property type="molecule type" value="Genomic_DNA"/>
</dbReference>
<dbReference type="InterPro" id="IPR036388">
    <property type="entry name" value="WH-like_DNA-bd_sf"/>
</dbReference>
<dbReference type="Gene3D" id="3.40.50.300">
    <property type="entry name" value="P-loop containing nucleotide triphosphate hydrolases"/>
    <property type="match status" value="1"/>
</dbReference>
<dbReference type="Pfam" id="PF00196">
    <property type="entry name" value="GerE"/>
    <property type="match status" value="1"/>
</dbReference>
<dbReference type="InterPro" id="IPR041664">
    <property type="entry name" value="AAA_16"/>
</dbReference>
<dbReference type="Proteomes" id="UP001183246">
    <property type="component" value="Unassembled WGS sequence"/>
</dbReference>
<dbReference type="PROSITE" id="PS50043">
    <property type="entry name" value="HTH_LUXR_2"/>
    <property type="match status" value="1"/>
</dbReference>
<dbReference type="InterPro" id="IPR027417">
    <property type="entry name" value="P-loop_NTPase"/>
</dbReference>
<dbReference type="PANTHER" id="PTHR16305">
    <property type="entry name" value="TESTICULAR SOLUBLE ADENYLYL CYCLASE"/>
    <property type="match status" value="1"/>
</dbReference>
<accession>A0ABU2MKP2</accession>
<dbReference type="CDD" id="cd06170">
    <property type="entry name" value="LuxR_C_like"/>
    <property type="match status" value="1"/>
</dbReference>
<organism evidence="4 5">
    <name type="scientific">Streptomyces litchfieldiae</name>
    <dbReference type="NCBI Taxonomy" id="3075543"/>
    <lineage>
        <taxon>Bacteria</taxon>
        <taxon>Bacillati</taxon>
        <taxon>Actinomycetota</taxon>
        <taxon>Actinomycetes</taxon>
        <taxon>Kitasatosporales</taxon>
        <taxon>Streptomycetaceae</taxon>
        <taxon>Streptomyces</taxon>
    </lineage>
</organism>
<evidence type="ECO:0000259" key="3">
    <source>
        <dbReference type="PROSITE" id="PS50043"/>
    </source>
</evidence>
<gene>
    <name evidence="4" type="ORF">RM590_00930</name>
</gene>
<comment type="caution">
    <text evidence="4">The sequence shown here is derived from an EMBL/GenBank/DDBJ whole genome shotgun (WGS) entry which is preliminary data.</text>
</comment>
<evidence type="ECO:0000256" key="2">
    <source>
        <dbReference type="ARBA" id="ARBA00022840"/>
    </source>
</evidence>
<sequence length="1003" mass="107956">MPRAMLDGVVARGVSPVFVGRGPELAELTEGLARAREGEPQAFVVGGEAGIGKTRLLEEFLARARASGAVTAVGACVELGADGLPFAPVAAVLRSLHRQFGTALTEAATGQEDELARLLPELGVPGQPAGDATDRARLFELTTRLLERLAADDPLIIAIEDLHWSDRSTRELMRYLFRSVQRAKLVLVATYRADDIHRRHPLRPFLAELDRLRSVRRIELARFTRSEVSAQMAAITGSRPRPGLLGSVFERSEGNPFFVEELTAGGPGSAMSETLRDLLLVRVEALPEDVQDVLRTVAEGGSSVEHGLLAEVARRPEPELLDALRAAVGAHLLAPTEEGDGYRFRHALMREAVVDDLLPGERARLNRRFAEALERTAGLVPGDQRAARLASYWYHAGDRAKALPAVLEAAAQAHRRYAYAEQLRLLERALELWDGVPPEVLAGLRPIGPVWGYPAAIDGAAEPVGQVDVLAEATRAGVLSGQPERALAMAKRALRLLGERDEPLRAAWFWTQRAWLAEGPGRGDGRRELDRARELVRGLPPSVVHAQVLALDAARRSAERPGPEMLETAERAVQLARLVEAESTELYARVTLACLRADSGEIAGGVAELFTVLDRILERGEVSLLGRCLVNLVSVLSFIGHLARADQVAAEGLRLAERYGLENTKGWLSANHAQVLIELGRWDAAEAALAAAARARGVQPRIAARVLAGHLAALTGDLAAARAALAATHAETDTTDLRPSFVIELAVVGVETAAAEGRFEDARDVFRAATAEPFPSFTTALVWNLLIVAARAEALTRGLPASDRDRPAAVARIRRVLKSMARTTPMWAAFGHLVEAQVLRAEGRDTAAHWETAVAALEELGLPHHLAEARLGRAEALLAEGRADDRERVAELLRLVRAATAELGAEPLRQRAEQLATRARIALSAPARAAVPAPADQFGLTPRERDVLALVAAGRSNRQIAEELFISPKTASVHVSNILAKLEVPGRGEAAALAHRLGLVPAG</sequence>
<keyword evidence="5" id="KW-1185">Reference proteome</keyword>
<evidence type="ECO:0000313" key="4">
    <source>
        <dbReference type="EMBL" id="MDT0341229.1"/>
    </source>
</evidence>
<evidence type="ECO:0000313" key="5">
    <source>
        <dbReference type="Proteomes" id="UP001183246"/>
    </source>
</evidence>
<dbReference type="Pfam" id="PF13191">
    <property type="entry name" value="AAA_16"/>
    <property type="match status" value="1"/>
</dbReference>
<reference evidence="5" key="1">
    <citation type="submission" date="2023-07" db="EMBL/GenBank/DDBJ databases">
        <title>30 novel species of actinomycetes from the DSMZ collection.</title>
        <authorList>
            <person name="Nouioui I."/>
        </authorList>
    </citation>
    <scope>NUCLEOTIDE SEQUENCE [LARGE SCALE GENOMIC DNA]</scope>
    <source>
        <strain evidence="5">DSM 44938</strain>
    </source>
</reference>
<dbReference type="PRINTS" id="PR00038">
    <property type="entry name" value="HTHLUXR"/>
</dbReference>
<dbReference type="Gene3D" id="1.10.10.10">
    <property type="entry name" value="Winged helix-like DNA-binding domain superfamily/Winged helix DNA-binding domain"/>
    <property type="match status" value="1"/>
</dbReference>
<name>A0ABU2MKP2_9ACTN</name>
<dbReference type="InterPro" id="IPR016032">
    <property type="entry name" value="Sig_transdc_resp-reg_C-effctor"/>
</dbReference>
<proteinExistence type="predicted"/>
<keyword evidence="1" id="KW-0547">Nucleotide-binding</keyword>
<dbReference type="SMART" id="SM00421">
    <property type="entry name" value="HTH_LUXR"/>
    <property type="match status" value="1"/>
</dbReference>
<dbReference type="SUPFAM" id="SSF46894">
    <property type="entry name" value="C-terminal effector domain of the bipartite response regulators"/>
    <property type="match status" value="1"/>
</dbReference>
<protein>
    <submittedName>
        <fullName evidence="4">AAA family ATPase</fullName>
    </submittedName>
</protein>
<evidence type="ECO:0000256" key="1">
    <source>
        <dbReference type="ARBA" id="ARBA00022741"/>
    </source>
</evidence>
<keyword evidence="2" id="KW-0067">ATP-binding</keyword>
<feature type="domain" description="HTH luxR-type" evidence="3">
    <location>
        <begin position="933"/>
        <end position="998"/>
    </location>
</feature>
<dbReference type="SUPFAM" id="SSF52540">
    <property type="entry name" value="P-loop containing nucleoside triphosphate hydrolases"/>
    <property type="match status" value="1"/>
</dbReference>
<dbReference type="PANTHER" id="PTHR16305:SF35">
    <property type="entry name" value="TRANSCRIPTIONAL ACTIVATOR DOMAIN"/>
    <property type="match status" value="1"/>
</dbReference>
<dbReference type="InterPro" id="IPR000792">
    <property type="entry name" value="Tscrpt_reg_LuxR_C"/>
</dbReference>